<dbReference type="Proteomes" id="UP001381693">
    <property type="component" value="Unassembled WGS sequence"/>
</dbReference>
<gene>
    <name evidence="14" type="primary">NSUN2</name>
    <name evidence="14" type="ORF">SK128_024855</name>
</gene>
<dbReference type="InterPro" id="IPR018314">
    <property type="entry name" value="RsmB/NOL1/NOP2-like_CS"/>
</dbReference>
<dbReference type="EC" id="2.1.1.203" evidence="3"/>
<keyword evidence="8" id="KW-0819">tRNA processing</keyword>
<dbReference type="InterPro" id="IPR029063">
    <property type="entry name" value="SAM-dependent_MTases_sf"/>
</dbReference>
<protein>
    <recommendedName>
        <fullName evidence="3">tRNA (cytosine(34)-C(5))-methyltransferase</fullName>
        <ecNumber evidence="3">2.1.1.203</ecNumber>
    </recommendedName>
</protein>
<evidence type="ECO:0000256" key="9">
    <source>
        <dbReference type="ARBA" id="ARBA00022884"/>
    </source>
</evidence>
<feature type="region of interest" description="Disordered" evidence="12">
    <location>
        <begin position="682"/>
        <end position="732"/>
    </location>
</feature>
<feature type="binding site" evidence="11">
    <location>
        <position position="251"/>
    </location>
    <ligand>
        <name>S-adenosyl-L-methionine</name>
        <dbReference type="ChEBI" id="CHEBI:59789"/>
    </ligand>
</feature>
<dbReference type="InterPro" id="IPR057286">
    <property type="entry name" value="PUA_NSUN2"/>
</dbReference>
<feature type="compositionally biased region" description="Basic residues" evidence="12">
    <location>
        <begin position="1"/>
        <end position="10"/>
    </location>
</feature>
<feature type="binding site" evidence="11">
    <location>
        <begin position="190"/>
        <end position="196"/>
    </location>
    <ligand>
        <name>S-adenosyl-L-methionine</name>
        <dbReference type="ChEBI" id="CHEBI:59789"/>
    </ligand>
</feature>
<keyword evidence="6 11" id="KW-0808">Transferase</keyword>
<accession>A0AAN9A6E3</accession>
<evidence type="ECO:0000256" key="2">
    <source>
        <dbReference type="ARBA" id="ARBA00007494"/>
    </source>
</evidence>
<evidence type="ECO:0000313" key="15">
    <source>
        <dbReference type="Proteomes" id="UP001381693"/>
    </source>
</evidence>
<feature type="active site" description="Nucleophile" evidence="11">
    <location>
        <position position="331"/>
    </location>
</feature>
<keyword evidence="7 11" id="KW-0949">S-adenosyl-L-methionine</keyword>
<dbReference type="GO" id="GO:0000049">
    <property type="term" value="F:tRNA binding"/>
    <property type="evidence" value="ECO:0007669"/>
    <property type="project" value="UniProtKB-KW"/>
</dbReference>
<evidence type="ECO:0000256" key="10">
    <source>
        <dbReference type="ARBA" id="ARBA00023242"/>
    </source>
</evidence>
<dbReference type="InterPro" id="IPR023270">
    <property type="entry name" value="RCMT_NCL1"/>
</dbReference>
<proteinExistence type="inferred from homology"/>
<evidence type="ECO:0000259" key="13">
    <source>
        <dbReference type="PROSITE" id="PS51686"/>
    </source>
</evidence>
<dbReference type="PANTHER" id="PTHR22808:SF1">
    <property type="entry name" value="RNA CYTOSINE-C(5)-METHYLTRANSFERASE NSUN2-RELATED"/>
    <property type="match status" value="1"/>
</dbReference>
<comment type="caution">
    <text evidence="14">The sequence shown here is derived from an EMBL/GenBank/DDBJ whole genome shotgun (WGS) entry which is preliminary data.</text>
</comment>
<evidence type="ECO:0000256" key="8">
    <source>
        <dbReference type="ARBA" id="ARBA00022694"/>
    </source>
</evidence>
<reference evidence="14 15" key="1">
    <citation type="submission" date="2023-11" db="EMBL/GenBank/DDBJ databases">
        <title>Halocaridina rubra genome assembly.</title>
        <authorList>
            <person name="Smith C."/>
        </authorList>
    </citation>
    <scope>NUCLEOTIDE SEQUENCE [LARGE SCALE GENOMIC DNA]</scope>
    <source>
        <strain evidence="14">EP-1</strain>
        <tissue evidence="14">Whole</tissue>
    </source>
</reference>
<keyword evidence="10" id="KW-0539">Nucleus</keyword>
<keyword evidence="5 11" id="KW-0489">Methyltransferase</keyword>
<evidence type="ECO:0000256" key="3">
    <source>
        <dbReference type="ARBA" id="ARBA00012629"/>
    </source>
</evidence>
<dbReference type="GO" id="GO:0030488">
    <property type="term" value="P:tRNA methylation"/>
    <property type="evidence" value="ECO:0007669"/>
    <property type="project" value="TreeGrafter"/>
</dbReference>
<dbReference type="PRINTS" id="PR02011">
    <property type="entry name" value="RCMTNCL1"/>
</dbReference>
<comment type="similarity">
    <text evidence="2 11">Belongs to the class I-like SAM-binding methyltransferase superfamily. RsmB/NOP family.</text>
</comment>
<evidence type="ECO:0000256" key="6">
    <source>
        <dbReference type="ARBA" id="ARBA00022679"/>
    </source>
</evidence>
<evidence type="ECO:0000256" key="11">
    <source>
        <dbReference type="PROSITE-ProRule" id="PRU01023"/>
    </source>
</evidence>
<dbReference type="GO" id="GO:0005737">
    <property type="term" value="C:cytoplasm"/>
    <property type="evidence" value="ECO:0007669"/>
    <property type="project" value="TreeGrafter"/>
</dbReference>
<dbReference type="InterPro" id="IPR057285">
    <property type="entry name" value="Pre-PUA_NSUN2"/>
</dbReference>
<feature type="compositionally biased region" description="Basic and acidic residues" evidence="12">
    <location>
        <begin position="18"/>
        <end position="31"/>
    </location>
</feature>
<evidence type="ECO:0000313" key="14">
    <source>
        <dbReference type="EMBL" id="KAK7075924.1"/>
    </source>
</evidence>
<comment type="subcellular location">
    <subcellularLocation>
        <location evidence="1">Nucleus</location>
    </subcellularLocation>
</comment>
<dbReference type="Pfam" id="PF25378">
    <property type="entry name" value="PUA_NSUN2"/>
    <property type="match status" value="1"/>
</dbReference>
<feature type="region of interest" description="Disordered" evidence="12">
    <location>
        <begin position="1"/>
        <end position="31"/>
    </location>
</feature>
<evidence type="ECO:0000256" key="7">
    <source>
        <dbReference type="ARBA" id="ARBA00022691"/>
    </source>
</evidence>
<feature type="binding site" evidence="11">
    <location>
        <position position="278"/>
    </location>
    <ligand>
        <name>S-adenosyl-L-methionine</name>
        <dbReference type="ChEBI" id="CHEBI:59789"/>
    </ligand>
</feature>
<dbReference type="PRINTS" id="PR02008">
    <property type="entry name" value="RCMTFAMILY"/>
</dbReference>
<dbReference type="GO" id="GO:0016428">
    <property type="term" value="F:tRNA (cytidine-5-)-methyltransferase activity"/>
    <property type="evidence" value="ECO:0007669"/>
    <property type="project" value="InterPro"/>
</dbReference>
<evidence type="ECO:0000256" key="1">
    <source>
        <dbReference type="ARBA" id="ARBA00004123"/>
    </source>
</evidence>
<dbReference type="GO" id="GO:0005634">
    <property type="term" value="C:nucleus"/>
    <property type="evidence" value="ECO:0007669"/>
    <property type="project" value="UniProtKB-SubCell"/>
</dbReference>
<feature type="compositionally biased region" description="Polar residues" evidence="12">
    <location>
        <begin position="454"/>
        <end position="464"/>
    </location>
</feature>
<dbReference type="InterPro" id="IPR023267">
    <property type="entry name" value="RCMT"/>
</dbReference>
<dbReference type="AlphaFoldDB" id="A0AAN9A6E3"/>
<name>A0AAN9A6E3_HALRR</name>
<feature type="region of interest" description="Disordered" evidence="12">
    <location>
        <begin position="453"/>
        <end position="476"/>
    </location>
</feature>
<dbReference type="Pfam" id="PF25376">
    <property type="entry name" value="Pre-PUA_NSUN2"/>
    <property type="match status" value="1"/>
</dbReference>
<dbReference type="InterPro" id="IPR001678">
    <property type="entry name" value="MeTrfase_RsmB-F_NOP2_dom"/>
</dbReference>
<dbReference type="PANTHER" id="PTHR22808">
    <property type="entry name" value="NCL1 YEAST -RELATED NOL1/NOP2/FMU SUN DOMAIN-CONTAINING"/>
    <property type="match status" value="1"/>
</dbReference>
<dbReference type="CDD" id="cd02440">
    <property type="entry name" value="AdoMet_MTases"/>
    <property type="match status" value="1"/>
</dbReference>
<feature type="binding site" evidence="11">
    <location>
        <position position="224"/>
    </location>
    <ligand>
        <name>S-adenosyl-L-methionine</name>
        <dbReference type="ChEBI" id="CHEBI:59789"/>
    </ligand>
</feature>
<feature type="compositionally biased region" description="Basic and acidic residues" evidence="12">
    <location>
        <begin position="682"/>
        <end position="693"/>
    </location>
</feature>
<dbReference type="SUPFAM" id="SSF53335">
    <property type="entry name" value="S-adenosyl-L-methionine-dependent methyltransferases"/>
    <property type="match status" value="1"/>
</dbReference>
<dbReference type="Pfam" id="PF01189">
    <property type="entry name" value="Methyltr_RsmB-F"/>
    <property type="match status" value="1"/>
</dbReference>
<evidence type="ECO:0000256" key="5">
    <source>
        <dbReference type="ARBA" id="ARBA00022603"/>
    </source>
</evidence>
<feature type="compositionally biased region" description="Polar residues" evidence="12">
    <location>
        <begin position="722"/>
        <end position="732"/>
    </location>
</feature>
<keyword evidence="4" id="KW-0820">tRNA-binding</keyword>
<dbReference type="InterPro" id="IPR049560">
    <property type="entry name" value="MeTrfase_RsmB-F_NOP2_cat"/>
</dbReference>
<organism evidence="14 15">
    <name type="scientific">Halocaridina rubra</name>
    <name type="common">Hawaiian red shrimp</name>
    <dbReference type="NCBI Taxonomy" id="373956"/>
    <lineage>
        <taxon>Eukaryota</taxon>
        <taxon>Metazoa</taxon>
        <taxon>Ecdysozoa</taxon>
        <taxon>Arthropoda</taxon>
        <taxon>Crustacea</taxon>
        <taxon>Multicrustacea</taxon>
        <taxon>Malacostraca</taxon>
        <taxon>Eumalacostraca</taxon>
        <taxon>Eucarida</taxon>
        <taxon>Decapoda</taxon>
        <taxon>Pleocyemata</taxon>
        <taxon>Caridea</taxon>
        <taxon>Atyoidea</taxon>
        <taxon>Atyidae</taxon>
        <taxon>Halocaridina</taxon>
    </lineage>
</organism>
<dbReference type="Gene3D" id="3.40.50.150">
    <property type="entry name" value="Vaccinia Virus protein VP39"/>
    <property type="match status" value="1"/>
</dbReference>
<dbReference type="PROSITE" id="PS01153">
    <property type="entry name" value="NOL1_NOP2_SUN"/>
    <property type="match status" value="1"/>
</dbReference>
<keyword evidence="9 11" id="KW-0694">RNA-binding</keyword>
<sequence>MGKKKGRKFNPRQAGQSRFERPKRERPPKTDYEEVVRENANFEKYYKAQKIVLEEEWDDFISCMKQNLPAAFRITGTKNMAQALLQVMQKSFFEPLSQLIPPELTPEEIAAGEEPIKILKPMCLPWYPDNLAWQLNLTRRDIRRCEAYWKLHQFLISETETGNISRQEAVSMIPPIVLGVEPHHKVLDLCAAPGSKTAQLIEFLHSSDDELTSTIPPGIVVANDVDNRRCYMLTHQAKRLQSPSIIITNHDAAFMPNFHHTRKDGSTGPIKFDRVLCDVPCSGDGTMRKNFDVWGKWNPANGANLHGLQLRIARRGLEMLAVGGRMVYSTCSLNPLEDEAVIQRLLLEANGSVQLLDISDQLPGLKFMPGLEEWTVMTRDLEVIKTPEDIPLKLTNMFNKHLFPPSAEQKEKLILRRCIRILPHHQDTGGFFVALLEKVKPLPGEKVYVESDQPVDTTVPSTNTQRIRQPPKKKRRQGFREEPYYYFEPSEAVWPGIDNFYGIRKEVNSGLFLTRTKEGKKRNIYFTNELVKDIVQLNQEYVKIINTGVKVLVRSDNKGAPCDFRLAQDGSEVLLPLMTLRKIRVTRNDLVIMLLNDDMETPPEISTLDTETQKQCSELCTGATAFIYKANDMMTIQLVGWKGNKSLRAYVAKNDRIHYLRLLDADISKYEKNKFEELRNQEAKSINEDRSGSEEQPQVTEETNDISEGTEIIPAEPLAHTNGDTTVTDNGS</sequence>
<evidence type="ECO:0000256" key="4">
    <source>
        <dbReference type="ARBA" id="ARBA00022555"/>
    </source>
</evidence>
<keyword evidence="15" id="KW-1185">Reference proteome</keyword>
<feature type="domain" description="SAM-dependent MTase RsmB/NOP-type" evidence="13">
    <location>
        <begin position="60"/>
        <end position="439"/>
    </location>
</feature>
<dbReference type="PROSITE" id="PS51686">
    <property type="entry name" value="SAM_MT_RSMB_NOP"/>
    <property type="match status" value="1"/>
</dbReference>
<evidence type="ECO:0000256" key="12">
    <source>
        <dbReference type="SAM" id="MobiDB-lite"/>
    </source>
</evidence>
<dbReference type="EMBL" id="JAXCGZ010009986">
    <property type="protein sequence ID" value="KAK7075924.1"/>
    <property type="molecule type" value="Genomic_DNA"/>
</dbReference>